<sequence>MVYPGYCWILNLSFACGCTEETPVIHVDHCSPDRSECNAWINYQTTNKKCDYHRGTVGLYSESGAVTTEQSQYSVSVREATSSSSSMERESREKQQHYEGEQHQGKWEGYYLKKRRAE</sequence>
<evidence type="ECO:0000313" key="2">
    <source>
        <dbReference type="EMBL" id="KAK4231281.1"/>
    </source>
</evidence>
<reference evidence="2" key="2">
    <citation type="submission" date="2023-05" db="EMBL/GenBank/DDBJ databases">
        <authorList>
            <consortium name="Lawrence Berkeley National Laboratory"/>
            <person name="Steindorff A."/>
            <person name="Hensen N."/>
            <person name="Bonometti L."/>
            <person name="Westerberg I."/>
            <person name="Brannstrom I.O."/>
            <person name="Guillou S."/>
            <person name="Cros-Aarteil S."/>
            <person name="Calhoun S."/>
            <person name="Haridas S."/>
            <person name="Kuo A."/>
            <person name="Mondo S."/>
            <person name="Pangilinan J."/>
            <person name="Riley R."/>
            <person name="Labutti K."/>
            <person name="Andreopoulos B."/>
            <person name="Lipzen A."/>
            <person name="Chen C."/>
            <person name="Yanf M."/>
            <person name="Daum C."/>
            <person name="Ng V."/>
            <person name="Clum A."/>
            <person name="Ohm R."/>
            <person name="Martin F."/>
            <person name="Silar P."/>
            <person name="Natvig D."/>
            <person name="Lalanne C."/>
            <person name="Gautier V."/>
            <person name="Ament-Velasquez S.L."/>
            <person name="Kruys A."/>
            <person name="Hutchinson M.I."/>
            <person name="Powell A.J."/>
            <person name="Barry K."/>
            <person name="Miller A.N."/>
            <person name="Grigoriev I.V."/>
            <person name="Debuchy R."/>
            <person name="Gladieux P."/>
            <person name="Thoren M.H."/>
            <person name="Johannesson H."/>
        </authorList>
    </citation>
    <scope>NUCLEOTIDE SEQUENCE</scope>
    <source>
        <strain evidence="2">CBS 990.96</strain>
    </source>
</reference>
<keyword evidence="3" id="KW-1185">Reference proteome</keyword>
<feature type="compositionally biased region" description="Basic and acidic residues" evidence="1">
    <location>
        <begin position="87"/>
        <end position="104"/>
    </location>
</feature>
<accession>A0AAN7BXN1</accession>
<dbReference type="AlphaFoldDB" id="A0AAN7BXN1"/>
<organism evidence="2 3">
    <name type="scientific">Podospora fimiseda</name>
    <dbReference type="NCBI Taxonomy" id="252190"/>
    <lineage>
        <taxon>Eukaryota</taxon>
        <taxon>Fungi</taxon>
        <taxon>Dikarya</taxon>
        <taxon>Ascomycota</taxon>
        <taxon>Pezizomycotina</taxon>
        <taxon>Sordariomycetes</taxon>
        <taxon>Sordariomycetidae</taxon>
        <taxon>Sordariales</taxon>
        <taxon>Podosporaceae</taxon>
        <taxon>Podospora</taxon>
    </lineage>
</organism>
<comment type="caution">
    <text evidence="2">The sequence shown here is derived from an EMBL/GenBank/DDBJ whole genome shotgun (WGS) entry which is preliminary data.</text>
</comment>
<evidence type="ECO:0000256" key="1">
    <source>
        <dbReference type="SAM" id="MobiDB-lite"/>
    </source>
</evidence>
<feature type="region of interest" description="Disordered" evidence="1">
    <location>
        <begin position="71"/>
        <end position="104"/>
    </location>
</feature>
<proteinExistence type="predicted"/>
<gene>
    <name evidence="2" type="ORF">QBC38DRAFT_242457</name>
</gene>
<evidence type="ECO:0000313" key="3">
    <source>
        <dbReference type="Proteomes" id="UP001301958"/>
    </source>
</evidence>
<protein>
    <submittedName>
        <fullName evidence="2">Uncharacterized protein</fullName>
    </submittedName>
</protein>
<dbReference type="EMBL" id="MU865293">
    <property type="protein sequence ID" value="KAK4231281.1"/>
    <property type="molecule type" value="Genomic_DNA"/>
</dbReference>
<reference evidence="2" key="1">
    <citation type="journal article" date="2023" name="Mol. Phylogenet. Evol.">
        <title>Genome-scale phylogeny and comparative genomics of the fungal order Sordariales.</title>
        <authorList>
            <person name="Hensen N."/>
            <person name="Bonometti L."/>
            <person name="Westerberg I."/>
            <person name="Brannstrom I.O."/>
            <person name="Guillou S."/>
            <person name="Cros-Aarteil S."/>
            <person name="Calhoun S."/>
            <person name="Haridas S."/>
            <person name="Kuo A."/>
            <person name="Mondo S."/>
            <person name="Pangilinan J."/>
            <person name="Riley R."/>
            <person name="LaButti K."/>
            <person name="Andreopoulos B."/>
            <person name="Lipzen A."/>
            <person name="Chen C."/>
            <person name="Yan M."/>
            <person name="Daum C."/>
            <person name="Ng V."/>
            <person name="Clum A."/>
            <person name="Steindorff A."/>
            <person name="Ohm R.A."/>
            <person name="Martin F."/>
            <person name="Silar P."/>
            <person name="Natvig D.O."/>
            <person name="Lalanne C."/>
            <person name="Gautier V."/>
            <person name="Ament-Velasquez S.L."/>
            <person name="Kruys A."/>
            <person name="Hutchinson M.I."/>
            <person name="Powell A.J."/>
            <person name="Barry K."/>
            <person name="Miller A.N."/>
            <person name="Grigoriev I.V."/>
            <person name="Debuchy R."/>
            <person name="Gladieux P."/>
            <person name="Hiltunen Thoren M."/>
            <person name="Johannesson H."/>
        </authorList>
    </citation>
    <scope>NUCLEOTIDE SEQUENCE</scope>
    <source>
        <strain evidence="2">CBS 990.96</strain>
    </source>
</reference>
<dbReference type="Proteomes" id="UP001301958">
    <property type="component" value="Unassembled WGS sequence"/>
</dbReference>
<name>A0AAN7BXN1_9PEZI</name>
<feature type="compositionally biased region" description="Low complexity" evidence="1">
    <location>
        <begin position="74"/>
        <end position="86"/>
    </location>
</feature>